<reference evidence="3" key="1">
    <citation type="submission" date="2019-08" db="EMBL/GenBank/DDBJ databases">
        <authorList>
            <person name="Kucharzyk K."/>
            <person name="Murdoch R.W."/>
            <person name="Higgins S."/>
            <person name="Loffler F."/>
        </authorList>
    </citation>
    <scope>NUCLEOTIDE SEQUENCE</scope>
</reference>
<comment type="caution">
    <text evidence="3">The sequence shown here is derived from an EMBL/GenBank/DDBJ whole genome shotgun (WGS) entry which is preliminary data.</text>
</comment>
<gene>
    <name evidence="3" type="ORF">SDC9_202491</name>
</gene>
<evidence type="ECO:0000259" key="2">
    <source>
        <dbReference type="Pfam" id="PF24729"/>
    </source>
</evidence>
<proteinExistence type="predicted"/>
<sequence>MFKLKTIAKEMNTLDDFKLYDTKEEQIEKYNMIRAKAMELAALIDTECPECREKSLAFTRIAEASLWANASIARNR</sequence>
<dbReference type="AlphaFoldDB" id="A0A645J2V7"/>
<evidence type="ECO:0000313" key="3">
    <source>
        <dbReference type="EMBL" id="MPN54814.1"/>
    </source>
</evidence>
<organism evidence="3">
    <name type="scientific">bioreactor metagenome</name>
    <dbReference type="NCBI Taxonomy" id="1076179"/>
    <lineage>
        <taxon>unclassified sequences</taxon>
        <taxon>metagenomes</taxon>
        <taxon>ecological metagenomes</taxon>
    </lineage>
</organism>
<protein>
    <recommendedName>
        <fullName evidence="2">Acb2/Tad1 hairpin domain-containing protein</fullName>
    </recommendedName>
</protein>
<evidence type="ECO:0000256" key="1">
    <source>
        <dbReference type="ARBA" id="ARBA00022741"/>
    </source>
</evidence>
<accession>A0A645J2V7</accession>
<dbReference type="GO" id="GO:0000166">
    <property type="term" value="F:nucleotide binding"/>
    <property type="evidence" value="ECO:0007669"/>
    <property type="project" value="UniProtKB-KW"/>
</dbReference>
<feature type="domain" description="Acb2/Tad1 hairpin" evidence="2">
    <location>
        <begin position="23"/>
        <end position="73"/>
    </location>
</feature>
<dbReference type="EMBL" id="VSSQ01123411">
    <property type="protein sequence ID" value="MPN54814.1"/>
    <property type="molecule type" value="Genomic_DNA"/>
</dbReference>
<name>A0A645J2V7_9ZZZZ</name>
<dbReference type="Pfam" id="PF24729">
    <property type="entry name" value="Acb2_Tad1_hairpin"/>
    <property type="match status" value="1"/>
</dbReference>
<keyword evidence="1" id="KW-0547">Nucleotide-binding</keyword>
<dbReference type="InterPro" id="IPR056098">
    <property type="entry name" value="Acb2/Tad1_hairpin"/>
</dbReference>